<feature type="transmembrane region" description="Helical" evidence="1">
    <location>
        <begin position="21"/>
        <end position="47"/>
    </location>
</feature>
<dbReference type="RefSeq" id="WP_261811428.1">
    <property type="nucleotide sequence ID" value="NZ_CP078078.1"/>
</dbReference>
<reference evidence="2 3" key="1">
    <citation type="submission" date="2021-06" db="EMBL/GenBank/DDBJ databases">
        <title>Genome-based taxonomic framework of Microbacterium strains isolated from marine environment, the description of four new species and reclassification of four preexisting species.</title>
        <authorList>
            <person name="Lee S.D."/>
            <person name="Kim S.-M."/>
            <person name="Byeon Y.-S."/>
            <person name="Yang H.L."/>
            <person name="Kim I.S."/>
        </authorList>
    </citation>
    <scope>NUCLEOTIDE SEQUENCE [LARGE SCALE GENOMIC DNA]</scope>
    <source>
        <strain evidence="2 3">KSW4-10</strain>
    </source>
</reference>
<gene>
    <name evidence="2" type="ORF">KV397_12850</name>
</gene>
<evidence type="ECO:0000313" key="2">
    <source>
        <dbReference type="EMBL" id="UPL18583.1"/>
    </source>
</evidence>
<keyword evidence="3" id="KW-1185">Reference proteome</keyword>
<sequence>MTNEQAIYRRVLRRETHAPRTIPAAVVASIGVVPGLALLAGGVWWVVDAGFRDRVAREFDALAAGATAQAVPFGVGVLVVLLALVLLALAVLPGRRHRRARTTERTALLVDDGVIADSVAEAVARRVGVDRGRVAVTVGRRDVAVRITPTSGVPVDRFGAETAVKDVLSGIGFVAVARVSVDAHGVIA</sequence>
<accession>A0ABY4J414</accession>
<dbReference type="Proteomes" id="UP000830631">
    <property type="component" value="Chromosome"/>
</dbReference>
<feature type="transmembrane region" description="Helical" evidence="1">
    <location>
        <begin position="67"/>
        <end position="92"/>
    </location>
</feature>
<evidence type="ECO:0000313" key="3">
    <source>
        <dbReference type="Proteomes" id="UP000830631"/>
    </source>
</evidence>
<proteinExistence type="predicted"/>
<evidence type="ECO:0000256" key="1">
    <source>
        <dbReference type="SAM" id="Phobius"/>
    </source>
</evidence>
<protein>
    <recommendedName>
        <fullName evidence="4">Alkaline shock response membrane anchor protein AmaP</fullName>
    </recommendedName>
</protein>
<keyword evidence="1" id="KW-0812">Transmembrane</keyword>
<dbReference type="EMBL" id="CP078078">
    <property type="protein sequence ID" value="UPL18583.1"/>
    <property type="molecule type" value="Genomic_DNA"/>
</dbReference>
<keyword evidence="1" id="KW-1133">Transmembrane helix</keyword>
<evidence type="ECO:0008006" key="4">
    <source>
        <dbReference type="Google" id="ProtNLM"/>
    </source>
</evidence>
<organism evidence="2 3">
    <name type="scientific">Microbacterium aurugineum</name>
    <dbReference type="NCBI Taxonomy" id="2851642"/>
    <lineage>
        <taxon>Bacteria</taxon>
        <taxon>Bacillati</taxon>
        <taxon>Actinomycetota</taxon>
        <taxon>Actinomycetes</taxon>
        <taxon>Micrococcales</taxon>
        <taxon>Microbacteriaceae</taxon>
        <taxon>Microbacterium</taxon>
    </lineage>
</organism>
<keyword evidence="1" id="KW-0472">Membrane</keyword>
<name>A0ABY4J414_9MICO</name>